<keyword evidence="2" id="KW-1185">Reference proteome</keyword>
<evidence type="ECO:0008006" key="3">
    <source>
        <dbReference type="Google" id="ProtNLM"/>
    </source>
</evidence>
<protein>
    <recommendedName>
        <fullName evidence="3">SpoVT-AbrB domain-containing protein</fullName>
    </recommendedName>
</protein>
<dbReference type="SUPFAM" id="SSF89447">
    <property type="entry name" value="AbrB/MazE/MraZ-like"/>
    <property type="match status" value="1"/>
</dbReference>
<organism evidence="1 2">
    <name type="scientific">Desulfotruncus arcticus DSM 17038</name>
    <dbReference type="NCBI Taxonomy" id="1121424"/>
    <lineage>
        <taxon>Bacteria</taxon>
        <taxon>Bacillati</taxon>
        <taxon>Bacillota</taxon>
        <taxon>Clostridia</taxon>
        <taxon>Eubacteriales</taxon>
        <taxon>Desulfallaceae</taxon>
        <taxon>Desulfotruncus</taxon>
    </lineage>
</organism>
<dbReference type="InterPro" id="IPR037914">
    <property type="entry name" value="SpoVT-AbrB_sf"/>
</dbReference>
<dbReference type="RefSeq" id="WP_092474728.1">
    <property type="nucleotide sequence ID" value="NZ_FOOX01000022.1"/>
</dbReference>
<gene>
    <name evidence="1" type="ORF">SAMN05660649_04548</name>
</gene>
<evidence type="ECO:0000313" key="2">
    <source>
        <dbReference type="Proteomes" id="UP000199337"/>
    </source>
</evidence>
<accession>A0A1I2YQM5</accession>
<dbReference type="OrthoDB" id="71707at2"/>
<dbReference type="Proteomes" id="UP000199337">
    <property type="component" value="Unassembled WGS sequence"/>
</dbReference>
<evidence type="ECO:0000313" key="1">
    <source>
        <dbReference type="EMBL" id="SFH27619.1"/>
    </source>
</evidence>
<reference evidence="2" key="1">
    <citation type="submission" date="2016-10" db="EMBL/GenBank/DDBJ databases">
        <authorList>
            <person name="Varghese N."/>
            <person name="Submissions S."/>
        </authorList>
    </citation>
    <scope>NUCLEOTIDE SEQUENCE [LARGE SCALE GENOMIC DNA]</scope>
    <source>
        <strain evidence="2">DSM 17038</strain>
    </source>
</reference>
<dbReference type="EMBL" id="FOOX01000022">
    <property type="protein sequence ID" value="SFH27619.1"/>
    <property type="molecule type" value="Genomic_DNA"/>
</dbReference>
<proteinExistence type="predicted"/>
<dbReference type="AlphaFoldDB" id="A0A1I2YQM5"/>
<name>A0A1I2YQM5_9FIRM</name>
<sequence>MMNTKNIMLNERAAKETRLIKSTSKRQITIPKSFFGLLAIEDGVTFVAQVNESGIFLKPQSTKKQSIRDQDREHIIRQVFREGNSEEEIIEELNYRLKKYDEFIARRVQEFDNDIADSYDGTGDEPEVESFNGLDIFIHEEAGASLKES</sequence>